<reference evidence="4" key="1">
    <citation type="submission" date="2023-03" db="EMBL/GenBank/DDBJ databases">
        <authorList>
            <person name="Steffen K."/>
            <person name="Cardenas P."/>
        </authorList>
    </citation>
    <scope>NUCLEOTIDE SEQUENCE</scope>
</reference>
<protein>
    <submittedName>
        <fullName evidence="4">Ankyrin repeat domain-containing protein 49</fullName>
    </submittedName>
</protein>
<evidence type="ECO:0000256" key="3">
    <source>
        <dbReference type="PROSITE-ProRule" id="PRU00023"/>
    </source>
</evidence>
<organism evidence="4 5">
    <name type="scientific">Geodia barretti</name>
    <name type="common">Barrett's horny sponge</name>
    <dbReference type="NCBI Taxonomy" id="519541"/>
    <lineage>
        <taxon>Eukaryota</taxon>
        <taxon>Metazoa</taxon>
        <taxon>Porifera</taxon>
        <taxon>Demospongiae</taxon>
        <taxon>Heteroscleromorpha</taxon>
        <taxon>Tetractinellida</taxon>
        <taxon>Astrophorina</taxon>
        <taxon>Geodiidae</taxon>
        <taxon>Geodia</taxon>
    </lineage>
</organism>
<dbReference type="SMART" id="SM00248">
    <property type="entry name" value="ANK"/>
    <property type="match status" value="1"/>
</dbReference>
<dbReference type="PANTHER" id="PTHR24189:SF73">
    <property type="entry name" value="ANKYRIN REPEAT AND SOCS BOX-CONTAINING 15B"/>
    <property type="match status" value="1"/>
</dbReference>
<keyword evidence="1" id="KW-0677">Repeat</keyword>
<comment type="caution">
    <text evidence="4">The sequence shown here is derived from an EMBL/GenBank/DDBJ whole genome shotgun (WGS) entry which is preliminary data.</text>
</comment>
<keyword evidence="2 3" id="KW-0040">ANK repeat</keyword>
<dbReference type="InterPro" id="IPR050745">
    <property type="entry name" value="Multifunctional_regulatory"/>
</dbReference>
<evidence type="ECO:0000256" key="1">
    <source>
        <dbReference type="ARBA" id="ARBA00022737"/>
    </source>
</evidence>
<gene>
    <name evidence="4" type="ORF">GBAR_LOCUS12738</name>
</gene>
<dbReference type="PROSITE" id="PS50088">
    <property type="entry name" value="ANK_REPEAT"/>
    <property type="match status" value="2"/>
</dbReference>
<dbReference type="InterPro" id="IPR036770">
    <property type="entry name" value="Ankyrin_rpt-contain_sf"/>
</dbReference>
<dbReference type="SUPFAM" id="SSF48403">
    <property type="entry name" value="Ankyrin repeat"/>
    <property type="match status" value="1"/>
</dbReference>
<feature type="repeat" description="ANK" evidence="3">
    <location>
        <begin position="83"/>
        <end position="115"/>
    </location>
</feature>
<evidence type="ECO:0000256" key="2">
    <source>
        <dbReference type="ARBA" id="ARBA00023043"/>
    </source>
</evidence>
<dbReference type="Pfam" id="PF12796">
    <property type="entry name" value="Ank_2"/>
    <property type="match status" value="1"/>
</dbReference>
<dbReference type="AlphaFoldDB" id="A0AA35S209"/>
<evidence type="ECO:0000313" key="5">
    <source>
        <dbReference type="Proteomes" id="UP001174909"/>
    </source>
</evidence>
<dbReference type="InterPro" id="IPR002110">
    <property type="entry name" value="Ankyrin_rpt"/>
</dbReference>
<accession>A0AA35S209</accession>
<dbReference type="PANTHER" id="PTHR24189">
    <property type="entry name" value="MYOTROPHIN"/>
    <property type="match status" value="1"/>
</dbReference>
<proteinExistence type="predicted"/>
<feature type="repeat" description="ANK" evidence="3">
    <location>
        <begin position="116"/>
        <end position="137"/>
    </location>
</feature>
<dbReference type="EMBL" id="CASHTH010001902">
    <property type="protein sequence ID" value="CAI8021484.1"/>
    <property type="molecule type" value="Genomic_DNA"/>
</dbReference>
<keyword evidence="5" id="KW-1185">Reference proteome</keyword>
<dbReference type="Proteomes" id="UP001174909">
    <property type="component" value="Unassembled WGS sequence"/>
</dbReference>
<feature type="non-terminal residue" evidence="4">
    <location>
        <position position="137"/>
    </location>
</feature>
<evidence type="ECO:0000313" key="4">
    <source>
        <dbReference type="EMBL" id="CAI8021484.1"/>
    </source>
</evidence>
<dbReference type="Gene3D" id="1.25.40.20">
    <property type="entry name" value="Ankyrin repeat-containing domain"/>
    <property type="match status" value="1"/>
</dbReference>
<dbReference type="PROSITE" id="PS50297">
    <property type="entry name" value="ANK_REP_REGION"/>
    <property type="match status" value="2"/>
</dbReference>
<name>A0AA35S209_GEOBA</name>
<sequence length="137" mass="15039">MAEGYDPDAFDSTAVVNAEEWNRSGPDGETLTRADILPDEVSRLSKEQLGEGFLKSAEHGATDVLRELHTLCGDDVVHTVDSDLYTPLHRASYNGHLESAEYLLSRGARVDSLTVDGWTPLHCACRWNKVAVADLLI</sequence>